<sequence>MLPVQSPKQRKQSVYTSPTVKELQCLIDWHLEAVAGRTPEALSEPVIPSQRLFSPEGDQPLILADVPKDRKHWRCEASSQVAVPTGEGVGPASGGLERLSTSSDHFQGEKGGEEELRKPRRKDTPVHRIIPHVPGGLESFDINGDYWTAGGRCSIRCRALYAGPPALPLHHAAQAVQSPRQQQAWSHSVHTHESGIHVPINHSNTGKSFDMSLVTCAFCCCAHSYVFCTPY</sequence>
<organism evidence="2 3">
    <name type="scientific">Eptatretus burgeri</name>
    <name type="common">Inshore hagfish</name>
    <dbReference type="NCBI Taxonomy" id="7764"/>
    <lineage>
        <taxon>Eukaryota</taxon>
        <taxon>Metazoa</taxon>
        <taxon>Chordata</taxon>
        <taxon>Craniata</taxon>
        <taxon>Vertebrata</taxon>
        <taxon>Cyclostomata</taxon>
        <taxon>Myxini</taxon>
        <taxon>Myxiniformes</taxon>
        <taxon>Myxinidae</taxon>
        <taxon>Eptatretinae</taxon>
        <taxon>Eptatretus</taxon>
    </lineage>
</organism>
<feature type="region of interest" description="Disordered" evidence="1">
    <location>
        <begin position="83"/>
        <end position="130"/>
    </location>
</feature>
<protein>
    <submittedName>
        <fullName evidence="2">Uncharacterized protein</fullName>
    </submittedName>
</protein>
<proteinExistence type="predicted"/>
<reference evidence="2" key="2">
    <citation type="submission" date="2025-09" db="UniProtKB">
        <authorList>
            <consortium name="Ensembl"/>
        </authorList>
    </citation>
    <scope>IDENTIFICATION</scope>
</reference>
<evidence type="ECO:0000256" key="1">
    <source>
        <dbReference type="SAM" id="MobiDB-lite"/>
    </source>
</evidence>
<dbReference type="Proteomes" id="UP000694388">
    <property type="component" value="Unplaced"/>
</dbReference>
<evidence type="ECO:0000313" key="2">
    <source>
        <dbReference type="Ensembl" id="ENSEBUP00000002748.1"/>
    </source>
</evidence>
<name>A0A8C4N5Z4_EPTBU</name>
<reference evidence="2" key="1">
    <citation type="submission" date="2025-08" db="UniProtKB">
        <authorList>
            <consortium name="Ensembl"/>
        </authorList>
    </citation>
    <scope>IDENTIFICATION</scope>
</reference>
<feature type="compositionally biased region" description="Basic and acidic residues" evidence="1">
    <location>
        <begin position="106"/>
        <end position="126"/>
    </location>
</feature>
<dbReference type="Ensembl" id="ENSEBUT00000003108.1">
    <property type="protein sequence ID" value="ENSEBUP00000002748.1"/>
    <property type="gene ID" value="ENSEBUG00000002092.1"/>
</dbReference>
<dbReference type="AlphaFoldDB" id="A0A8C4N5Z4"/>
<accession>A0A8C4N5Z4</accession>
<keyword evidence="3" id="KW-1185">Reference proteome</keyword>
<evidence type="ECO:0000313" key="3">
    <source>
        <dbReference type="Proteomes" id="UP000694388"/>
    </source>
</evidence>